<dbReference type="CDD" id="cd09917">
    <property type="entry name" value="F-box_SF"/>
    <property type="match status" value="1"/>
</dbReference>
<dbReference type="AlphaFoldDB" id="A0A4Y7SJU9"/>
<dbReference type="InterPro" id="IPR036047">
    <property type="entry name" value="F-box-like_dom_sf"/>
</dbReference>
<organism evidence="2 3">
    <name type="scientific">Coprinellus micaceus</name>
    <name type="common">Glistening ink-cap mushroom</name>
    <name type="synonym">Coprinus micaceus</name>
    <dbReference type="NCBI Taxonomy" id="71717"/>
    <lineage>
        <taxon>Eukaryota</taxon>
        <taxon>Fungi</taxon>
        <taxon>Dikarya</taxon>
        <taxon>Basidiomycota</taxon>
        <taxon>Agaricomycotina</taxon>
        <taxon>Agaricomycetes</taxon>
        <taxon>Agaricomycetidae</taxon>
        <taxon>Agaricales</taxon>
        <taxon>Agaricineae</taxon>
        <taxon>Psathyrellaceae</taxon>
        <taxon>Coprinellus</taxon>
    </lineage>
</organism>
<name>A0A4Y7SJU9_COPMI</name>
<dbReference type="Pfam" id="PF00646">
    <property type="entry name" value="F-box"/>
    <property type="match status" value="1"/>
</dbReference>
<dbReference type="PROSITE" id="PS50181">
    <property type="entry name" value="FBOX"/>
    <property type="match status" value="1"/>
</dbReference>
<protein>
    <recommendedName>
        <fullName evidence="1">F-box domain-containing protein</fullName>
    </recommendedName>
</protein>
<evidence type="ECO:0000259" key="1">
    <source>
        <dbReference type="PROSITE" id="PS50181"/>
    </source>
</evidence>
<dbReference type="SUPFAM" id="SSF81383">
    <property type="entry name" value="F-box domain"/>
    <property type="match status" value="1"/>
</dbReference>
<gene>
    <name evidence="2" type="ORF">FA13DRAFT_86347</name>
</gene>
<keyword evidence="3" id="KW-1185">Reference proteome</keyword>
<dbReference type="OrthoDB" id="3128434at2759"/>
<feature type="domain" description="F-box" evidence="1">
    <location>
        <begin position="33"/>
        <end position="79"/>
    </location>
</feature>
<evidence type="ECO:0000313" key="3">
    <source>
        <dbReference type="Proteomes" id="UP000298030"/>
    </source>
</evidence>
<reference evidence="2 3" key="1">
    <citation type="journal article" date="2019" name="Nat. Ecol. Evol.">
        <title>Megaphylogeny resolves global patterns of mushroom evolution.</title>
        <authorList>
            <person name="Varga T."/>
            <person name="Krizsan K."/>
            <person name="Foldi C."/>
            <person name="Dima B."/>
            <person name="Sanchez-Garcia M."/>
            <person name="Sanchez-Ramirez S."/>
            <person name="Szollosi G.J."/>
            <person name="Szarkandi J.G."/>
            <person name="Papp V."/>
            <person name="Albert L."/>
            <person name="Andreopoulos W."/>
            <person name="Angelini C."/>
            <person name="Antonin V."/>
            <person name="Barry K.W."/>
            <person name="Bougher N.L."/>
            <person name="Buchanan P."/>
            <person name="Buyck B."/>
            <person name="Bense V."/>
            <person name="Catcheside P."/>
            <person name="Chovatia M."/>
            <person name="Cooper J."/>
            <person name="Damon W."/>
            <person name="Desjardin D."/>
            <person name="Finy P."/>
            <person name="Geml J."/>
            <person name="Haridas S."/>
            <person name="Hughes K."/>
            <person name="Justo A."/>
            <person name="Karasinski D."/>
            <person name="Kautmanova I."/>
            <person name="Kiss B."/>
            <person name="Kocsube S."/>
            <person name="Kotiranta H."/>
            <person name="LaButti K.M."/>
            <person name="Lechner B.E."/>
            <person name="Liimatainen K."/>
            <person name="Lipzen A."/>
            <person name="Lukacs Z."/>
            <person name="Mihaltcheva S."/>
            <person name="Morgado L.N."/>
            <person name="Niskanen T."/>
            <person name="Noordeloos M.E."/>
            <person name="Ohm R.A."/>
            <person name="Ortiz-Santana B."/>
            <person name="Ovrebo C."/>
            <person name="Racz N."/>
            <person name="Riley R."/>
            <person name="Savchenko A."/>
            <person name="Shiryaev A."/>
            <person name="Soop K."/>
            <person name="Spirin V."/>
            <person name="Szebenyi C."/>
            <person name="Tomsovsky M."/>
            <person name="Tulloss R.E."/>
            <person name="Uehling J."/>
            <person name="Grigoriev I.V."/>
            <person name="Vagvolgyi C."/>
            <person name="Papp T."/>
            <person name="Martin F.M."/>
            <person name="Miettinen O."/>
            <person name="Hibbett D.S."/>
            <person name="Nagy L.G."/>
        </authorList>
    </citation>
    <scope>NUCLEOTIDE SEQUENCE [LARGE SCALE GENOMIC DNA]</scope>
    <source>
        <strain evidence="2 3">FP101781</strain>
    </source>
</reference>
<dbReference type="SMART" id="SM00256">
    <property type="entry name" value="FBOX"/>
    <property type="match status" value="1"/>
</dbReference>
<comment type="caution">
    <text evidence="2">The sequence shown here is derived from an EMBL/GenBank/DDBJ whole genome shotgun (WGS) entry which is preliminary data.</text>
</comment>
<proteinExistence type="predicted"/>
<dbReference type="EMBL" id="QPFP01000100">
    <property type="protein sequence ID" value="TEB21884.1"/>
    <property type="molecule type" value="Genomic_DNA"/>
</dbReference>
<dbReference type="InterPro" id="IPR001810">
    <property type="entry name" value="F-box_dom"/>
</dbReference>
<dbReference type="Proteomes" id="UP000298030">
    <property type="component" value="Unassembled WGS sequence"/>
</dbReference>
<accession>A0A4Y7SJU9</accession>
<sequence>MHLTPIKVLGTSIGHHGISGASAHPKHIPCVTPTSPYVLPDDIWGEIAEQLNASDVFSLSQTCKELYALLSGRDSWIRVLRSICRRHGVFPLTYPASETQMTLAQIRSAASRPELWHTLTRKRASPFEPWANYPSARRNLDSHPSVTSTLAGEFLPLRHWRMHMVPGGRFLVVFSLPHFDNGTGSNRGSEGEDKDATTVVLAVYDLGIPGCGVQSNPRVAASLLFKITGLKTRIADMATSGVVVRSDKMVRIVLAHPSGTKQLESWTVLVFDVEFQADRDGGGSTTTLRQRENSITINSPRRRVLNMCLQASRVLLRFPETVVIWDVESRRYASLKEPDSGSTTEPITSYPSVLRKSLFGKSHR</sequence>
<evidence type="ECO:0000313" key="2">
    <source>
        <dbReference type="EMBL" id="TEB21884.1"/>
    </source>
</evidence>